<protein>
    <submittedName>
        <fullName evidence="3">DUF6114 domain-containing protein</fullName>
    </submittedName>
</protein>
<evidence type="ECO:0000313" key="4">
    <source>
        <dbReference type="Proteomes" id="UP001361570"/>
    </source>
</evidence>
<keyword evidence="2" id="KW-0472">Membrane</keyword>
<dbReference type="RefSeq" id="WP_336404492.1">
    <property type="nucleotide sequence ID" value="NZ_JBAPLU010000010.1"/>
</dbReference>
<evidence type="ECO:0000256" key="2">
    <source>
        <dbReference type="SAM" id="Phobius"/>
    </source>
</evidence>
<dbReference type="Proteomes" id="UP001361570">
    <property type="component" value="Unassembled WGS sequence"/>
</dbReference>
<dbReference type="Pfam" id="PF19609">
    <property type="entry name" value="DUF6114"/>
    <property type="match status" value="1"/>
</dbReference>
<feature type="compositionally biased region" description="Basic and acidic residues" evidence="1">
    <location>
        <begin position="174"/>
        <end position="183"/>
    </location>
</feature>
<reference evidence="3 4" key="1">
    <citation type="submission" date="2024-03" db="EMBL/GenBank/DDBJ databases">
        <title>Draft genome sequence of Klenkia sp. LSe6-5.</title>
        <authorList>
            <person name="Duangmal K."/>
            <person name="Chantavorakit T."/>
        </authorList>
    </citation>
    <scope>NUCLEOTIDE SEQUENCE [LARGE SCALE GENOMIC DNA]</scope>
    <source>
        <strain evidence="3 4">LSe6-5</strain>
    </source>
</reference>
<feature type="transmembrane region" description="Helical" evidence="2">
    <location>
        <begin position="39"/>
        <end position="59"/>
    </location>
</feature>
<dbReference type="EMBL" id="JBAPLU010000010">
    <property type="protein sequence ID" value="MEI4272354.1"/>
    <property type="molecule type" value="Genomic_DNA"/>
</dbReference>
<evidence type="ECO:0000256" key="1">
    <source>
        <dbReference type="SAM" id="MobiDB-lite"/>
    </source>
</evidence>
<feature type="compositionally biased region" description="Acidic residues" evidence="1">
    <location>
        <begin position="143"/>
        <end position="154"/>
    </location>
</feature>
<proteinExistence type="predicted"/>
<feature type="region of interest" description="Disordered" evidence="1">
    <location>
        <begin position="113"/>
        <end position="183"/>
    </location>
</feature>
<dbReference type="InterPro" id="IPR046096">
    <property type="entry name" value="DUF6114"/>
</dbReference>
<gene>
    <name evidence="3" type="ORF">TEK04_11535</name>
</gene>
<name>A0ABU8DU26_9ACTN</name>
<keyword evidence="2" id="KW-0812">Transmembrane</keyword>
<evidence type="ECO:0000313" key="3">
    <source>
        <dbReference type="EMBL" id="MEI4272354.1"/>
    </source>
</evidence>
<accession>A0ABU8DU26</accession>
<organism evidence="3 4">
    <name type="scientific">Klenkia sesuvii</name>
    <dbReference type="NCBI Taxonomy" id="3103137"/>
    <lineage>
        <taxon>Bacteria</taxon>
        <taxon>Bacillati</taxon>
        <taxon>Actinomycetota</taxon>
        <taxon>Actinomycetes</taxon>
        <taxon>Geodermatophilales</taxon>
        <taxon>Geodermatophilaceae</taxon>
        <taxon>Klenkia</taxon>
    </lineage>
</organism>
<keyword evidence="4" id="KW-1185">Reference proteome</keyword>
<comment type="caution">
    <text evidence="3">The sequence shown here is derived from an EMBL/GenBank/DDBJ whole genome shotgun (WGS) entry which is preliminary data.</text>
</comment>
<keyword evidence="2" id="KW-1133">Transmembrane helix</keyword>
<sequence length="183" mass="19159">MTRFRRTRPFWGCLILALGGWFVLRPAVGSFSLLLGLGVGGAQVYILGGGMIAAALVALVKPDQRFFPAIMAMIFSVASLPLANLGGWLLGMVLGIVGSGMVFAWTPYTQQQLDQGAEGHDPAEDPAEDPAHDAADQAGAADDGLEVFDGDQADETDRAERRPVPAGPTAVIHADADAADVSR</sequence>
<feature type="compositionally biased region" description="Basic and acidic residues" evidence="1">
    <location>
        <begin position="117"/>
        <end position="135"/>
    </location>
</feature>